<feature type="compositionally biased region" description="Basic and acidic residues" evidence="1">
    <location>
        <begin position="852"/>
        <end position="887"/>
    </location>
</feature>
<keyword evidence="2" id="KW-1133">Transmembrane helix</keyword>
<evidence type="ECO:0000313" key="5">
    <source>
        <dbReference type="Proteomes" id="UP000759298"/>
    </source>
</evidence>
<dbReference type="Proteomes" id="UP000759298">
    <property type="component" value="Unassembled WGS sequence"/>
</dbReference>
<dbReference type="Pfam" id="PF07916">
    <property type="entry name" value="TraG_N"/>
    <property type="match status" value="1"/>
</dbReference>
<feature type="transmembrane region" description="Helical" evidence="2">
    <location>
        <begin position="333"/>
        <end position="354"/>
    </location>
</feature>
<organism evidence="4 5">
    <name type="scientific">Alteriqipengyuania abyssalis</name>
    <dbReference type="NCBI Taxonomy" id="2860200"/>
    <lineage>
        <taxon>Bacteria</taxon>
        <taxon>Pseudomonadati</taxon>
        <taxon>Pseudomonadota</taxon>
        <taxon>Alphaproteobacteria</taxon>
        <taxon>Sphingomonadales</taxon>
        <taxon>Erythrobacteraceae</taxon>
        <taxon>Alteriqipengyuania</taxon>
    </lineage>
</organism>
<keyword evidence="2" id="KW-0472">Membrane</keyword>
<feature type="domain" description="TraG N-terminal Proteobacteria" evidence="3">
    <location>
        <begin position="3"/>
        <end position="460"/>
    </location>
</feature>
<evidence type="ECO:0000256" key="1">
    <source>
        <dbReference type="SAM" id="MobiDB-lite"/>
    </source>
</evidence>
<sequence>MVEIFTTGGGEYIVNVLNAVAAWTGAGGYKSLIQVALVMGFALAVIVVAFNQDWRAWLNWFLGATLIYMCLMVPRMDVQVTDRVNPSLAPATVANVPLGLALMASFTSQAGDYLTRSAETVFGLPDDLNYSKNGMIYGARLLEATRSLRIADPEFAANFDEHVRQCVFYDLLLGRYSMKELSESNDIWATIAPGSAARAQKFLTREADDSVSASIVTCREAYTALSNQWAGMIDEMTLVAGRQLYPKQTEALAKAKLIADLPVAYQYLTGVSKDASSIFRQVLTINAMNQAMHGFAGASGASSVDVFAQTRADIQTERTYSSIAHNAMKWVPILNVVLMVVFYALFPVLFPLFLMPRTGPIALRGYVTGFFYLAAWGPLFVILHMILMLKGAGDVAAAGGASGLTLATFSGMTDVNNDIGILAGYLVASIPFLAGGVARGAMAISGQATSYLNPSQNAAEEAAREASTGNLSFGNTSFENSNVFSRQFAQASLAPNIAYGAAQSRGFADNGTQTTNFPQAEFATVPTSSYPFTPTLGQDFSSRLATMASQSRGQSETFSNLAQQSTSSAVTRFSELHDAYTRSRSNESVSGTSTSDSIGSAFSEVDNASKTLQQQFGLSRRAADDITVSWFLNGNAGIEGKVERKGTKGTLGLGGGRNQSWTDSDIGIASEDRSRITGALRQISDSRSWSSTREGFLRETSSSSEALVSSSSGGITKSITEAQSYTREARRAEEIASRLESQASWFESANAAGTLNLSQAYREWGMAEIDANRDYYGPVRFDDIDFQMSARGQQLQARFVESYADQLNADIADDLVLPPFAPVARPAVGGADGVRGSVWLGGVPGSLGAPSSDREDIARDVDRVQQQGERRVGTVKDHLDGKTRDAKGASAEAADDVKEW</sequence>
<protein>
    <submittedName>
        <fullName evidence="4">Conjugal transfer protein TraG N-terminal domain-containing protein</fullName>
    </submittedName>
</protein>
<dbReference type="InterPro" id="IPR012931">
    <property type="entry name" value="TraG_N_Proteobacteria"/>
</dbReference>
<feature type="transmembrane region" description="Helical" evidence="2">
    <location>
        <begin position="57"/>
        <end position="76"/>
    </location>
</feature>
<keyword evidence="5" id="KW-1185">Reference proteome</keyword>
<evidence type="ECO:0000259" key="3">
    <source>
        <dbReference type="Pfam" id="PF07916"/>
    </source>
</evidence>
<dbReference type="EMBL" id="JAHWXP010000001">
    <property type="protein sequence ID" value="MBY8335595.1"/>
    <property type="molecule type" value="Genomic_DNA"/>
</dbReference>
<reference evidence="4 5" key="1">
    <citation type="submission" date="2021-07" db="EMBL/GenBank/DDBJ databases">
        <title>Alteriqipengyuania abyssalis NZ-12B nov, sp.nov isolated from deep sea sponge in pacific ocean.</title>
        <authorList>
            <person name="Tareen S."/>
            <person name="Wink J."/>
        </authorList>
    </citation>
    <scope>NUCLEOTIDE SEQUENCE [LARGE SCALE GENOMIC DNA]</scope>
    <source>
        <strain evidence="4 5">NZ-12B</strain>
    </source>
</reference>
<feature type="transmembrane region" description="Helical" evidence="2">
    <location>
        <begin position="419"/>
        <end position="438"/>
    </location>
</feature>
<gene>
    <name evidence="4" type="ORF">KYN89_00905</name>
</gene>
<evidence type="ECO:0000313" key="4">
    <source>
        <dbReference type="EMBL" id="MBY8335595.1"/>
    </source>
</evidence>
<comment type="caution">
    <text evidence="4">The sequence shown here is derived from an EMBL/GenBank/DDBJ whole genome shotgun (WGS) entry which is preliminary data.</text>
</comment>
<keyword evidence="2" id="KW-0812">Transmembrane</keyword>
<feature type="transmembrane region" description="Helical" evidence="2">
    <location>
        <begin position="366"/>
        <end position="388"/>
    </location>
</feature>
<name>A0ABS7P960_9SPHN</name>
<feature type="transmembrane region" description="Helical" evidence="2">
    <location>
        <begin position="88"/>
        <end position="106"/>
    </location>
</feature>
<dbReference type="RefSeq" id="WP_222823382.1">
    <property type="nucleotide sequence ID" value="NZ_JAHWXP010000001.1"/>
</dbReference>
<evidence type="ECO:0000256" key="2">
    <source>
        <dbReference type="SAM" id="Phobius"/>
    </source>
</evidence>
<proteinExistence type="predicted"/>
<accession>A0ABS7P960</accession>
<feature type="region of interest" description="Disordered" evidence="1">
    <location>
        <begin position="845"/>
        <end position="900"/>
    </location>
</feature>
<feature type="transmembrane region" description="Helical" evidence="2">
    <location>
        <begin position="32"/>
        <end position="50"/>
    </location>
</feature>